<dbReference type="EMBL" id="MQSV01000001">
    <property type="protein sequence ID" value="OKL49613.1"/>
    <property type="molecule type" value="Genomic_DNA"/>
</dbReference>
<dbReference type="SMART" id="SM00967">
    <property type="entry name" value="SpoU_sub_bind"/>
    <property type="match status" value="1"/>
</dbReference>
<dbReference type="GO" id="GO:0003723">
    <property type="term" value="F:RNA binding"/>
    <property type="evidence" value="ECO:0007669"/>
    <property type="project" value="InterPro"/>
</dbReference>
<keyword evidence="3 6" id="KW-0808">Transferase</keyword>
<evidence type="ECO:0000259" key="5">
    <source>
        <dbReference type="SMART" id="SM00967"/>
    </source>
</evidence>
<reference evidence="6 7" key="1">
    <citation type="submission" date="2016-11" db="EMBL/GenBank/DDBJ databases">
        <title>Actinomyces gypaetusis sp. nov. isolated from the vulture Gypaetus barbatus in Qinghai Tibet Plateau China.</title>
        <authorList>
            <person name="Meng X."/>
        </authorList>
    </citation>
    <scope>NUCLEOTIDE SEQUENCE [LARGE SCALE GENOMIC DNA]</scope>
    <source>
        <strain evidence="6 7">VUL4_2</strain>
    </source>
</reference>
<dbReference type="InterPro" id="IPR029028">
    <property type="entry name" value="Alpha/beta_knot_MTases"/>
</dbReference>
<dbReference type="InterPro" id="IPR013123">
    <property type="entry name" value="SpoU_subst-bd"/>
</dbReference>
<name>A0A1Q5PQ11_9ACTO</name>
<evidence type="ECO:0000256" key="1">
    <source>
        <dbReference type="ARBA" id="ARBA00007228"/>
    </source>
</evidence>
<dbReference type="SUPFAM" id="SSF55315">
    <property type="entry name" value="L30e-like"/>
    <property type="match status" value="1"/>
</dbReference>
<dbReference type="STRING" id="1921764.BSR28_01235"/>
<keyword evidence="2 6" id="KW-0489">Methyltransferase</keyword>
<organism evidence="6 7">
    <name type="scientific">Boudabousia liubingyangii</name>
    <dbReference type="NCBI Taxonomy" id="1921764"/>
    <lineage>
        <taxon>Bacteria</taxon>
        <taxon>Bacillati</taxon>
        <taxon>Actinomycetota</taxon>
        <taxon>Actinomycetes</taxon>
        <taxon>Actinomycetales</taxon>
        <taxon>Actinomycetaceae</taxon>
        <taxon>Boudabousia</taxon>
    </lineage>
</organism>
<dbReference type="InterPro" id="IPR029026">
    <property type="entry name" value="tRNA_m1G_MTases_N"/>
</dbReference>
<dbReference type="InterPro" id="IPR004441">
    <property type="entry name" value="rRNA_MeTrfase_TrmH"/>
</dbReference>
<keyword evidence="7" id="KW-1185">Reference proteome</keyword>
<dbReference type="AlphaFoldDB" id="A0A1Q5PQ11"/>
<feature type="compositionally biased region" description="Basic residues" evidence="4">
    <location>
        <begin position="1"/>
        <end position="20"/>
    </location>
</feature>
<proteinExistence type="inferred from homology"/>
<dbReference type="GO" id="GO:0008173">
    <property type="term" value="F:RNA methyltransferase activity"/>
    <property type="evidence" value="ECO:0007669"/>
    <property type="project" value="InterPro"/>
</dbReference>
<comment type="caution">
    <text evidence="6">The sequence shown here is derived from an EMBL/GenBank/DDBJ whole genome shotgun (WGS) entry which is preliminary data.</text>
</comment>
<gene>
    <name evidence="6" type="ORF">BSR29_01245</name>
</gene>
<evidence type="ECO:0000256" key="4">
    <source>
        <dbReference type="SAM" id="MobiDB-lite"/>
    </source>
</evidence>
<protein>
    <submittedName>
        <fullName evidence="6">23S rRNA (Guanosine(2251)-2'-O)-methyltransferase RlmB</fullName>
    </submittedName>
</protein>
<dbReference type="InterPro" id="IPR001537">
    <property type="entry name" value="SpoU_MeTrfase"/>
</dbReference>
<accession>A0A1Q5PQ11</accession>
<dbReference type="Gene3D" id="3.40.1280.10">
    <property type="match status" value="1"/>
</dbReference>
<feature type="region of interest" description="Disordered" evidence="4">
    <location>
        <begin position="1"/>
        <end position="53"/>
    </location>
</feature>
<dbReference type="Gene3D" id="3.30.1330.30">
    <property type="match status" value="1"/>
</dbReference>
<feature type="domain" description="RNA 2-O ribose methyltransferase substrate binding" evidence="5">
    <location>
        <begin position="84"/>
        <end position="159"/>
    </location>
</feature>
<evidence type="ECO:0000256" key="2">
    <source>
        <dbReference type="ARBA" id="ARBA00022603"/>
    </source>
</evidence>
<evidence type="ECO:0000313" key="7">
    <source>
        <dbReference type="Proteomes" id="UP000186785"/>
    </source>
</evidence>
<dbReference type="OrthoDB" id="9785673at2"/>
<dbReference type="Pfam" id="PF08032">
    <property type="entry name" value="SpoU_sub_bind"/>
    <property type="match status" value="1"/>
</dbReference>
<dbReference type="GO" id="GO:0005829">
    <property type="term" value="C:cytosol"/>
    <property type="evidence" value="ECO:0007669"/>
    <property type="project" value="TreeGrafter"/>
</dbReference>
<dbReference type="GO" id="GO:0006396">
    <property type="term" value="P:RNA processing"/>
    <property type="evidence" value="ECO:0007669"/>
    <property type="project" value="InterPro"/>
</dbReference>
<evidence type="ECO:0000256" key="3">
    <source>
        <dbReference type="ARBA" id="ARBA00022679"/>
    </source>
</evidence>
<dbReference type="NCBIfam" id="TIGR00186">
    <property type="entry name" value="rRNA_methyl_3"/>
    <property type="match status" value="1"/>
</dbReference>
<dbReference type="CDD" id="cd18103">
    <property type="entry name" value="SpoU-like_RlmB"/>
    <property type="match status" value="1"/>
</dbReference>
<dbReference type="PANTHER" id="PTHR46429:SF1">
    <property type="entry name" value="23S RRNA (GUANOSINE-2'-O-)-METHYLTRANSFERASE RLMB"/>
    <property type="match status" value="1"/>
</dbReference>
<comment type="similarity">
    <text evidence="1">Belongs to the class IV-like SAM-binding methyltransferase superfamily. RNA methyltransferase TrmH family.</text>
</comment>
<dbReference type="GO" id="GO:0032259">
    <property type="term" value="P:methylation"/>
    <property type="evidence" value="ECO:0007669"/>
    <property type="project" value="UniProtKB-KW"/>
</dbReference>
<dbReference type="Pfam" id="PF00588">
    <property type="entry name" value="SpoU_methylase"/>
    <property type="match status" value="1"/>
</dbReference>
<evidence type="ECO:0000313" key="6">
    <source>
        <dbReference type="EMBL" id="OKL49613.1"/>
    </source>
</evidence>
<dbReference type="Proteomes" id="UP000186785">
    <property type="component" value="Unassembled WGS sequence"/>
</dbReference>
<dbReference type="PANTHER" id="PTHR46429">
    <property type="entry name" value="23S RRNA (GUANOSINE-2'-O-)-METHYLTRANSFERASE RLMB"/>
    <property type="match status" value="1"/>
</dbReference>
<dbReference type="InterPro" id="IPR029064">
    <property type="entry name" value="Ribosomal_eL30-like_sf"/>
</dbReference>
<dbReference type="RefSeq" id="WP_073708504.1">
    <property type="nucleotide sequence ID" value="NZ_MQSU01000001.1"/>
</dbReference>
<sequence>MAGNSKRRGAVRKASTKKGPTKGTGGHGRKALEGRGPTPKAEDRPYHPAHKRKVVQERRELTRQQQAAAAAKRSPIKVEEGSELIFGRNPVAEAVRAGAPIRKVFLAGGLSDDRVELVVRTATALGAPIVEVSKTDLDRASDGAVHQGLAVEVPPFEYAELPDLIEDAQAAGRAPLFIALDSVTDPHNLGAVIRSAGAFGADGVIIGTRRSAQVNATVWKVSAGAAARVPVVRVSNLARTIVECKEQGLFAVGLDGGGDVSVRGLNLATEPLLLVTGAEGAGLSRLVREHCDQIASIPISSNVESLNAAVATGVALYEVAQLRAEVTEN</sequence>
<dbReference type="SUPFAM" id="SSF75217">
    <property type="entry name" value="alpha/beta knot"/>
    <property type="match status" value="1"/>
</dbReference>